<dbReference type="Proteomes" id="UP000245391">
    <property type="component" value="Unassembled WGS sequence"/>
</dbReference>
<keyword evidence="2" id="KW-0732">Signal</keyword>
<evidence type="ECO:0000259" key="3">
    <source>
        <dbReference type="Pfam" id="PF13568"/>
    </source>
</evidence>
<keyword evidence="5" id="KW-1185">Reference proteome</keyword>
<reference evidence="5" key="1">
    <citation type="submission" date="2018-05" db="EMBL/GenBank/DDBJ databases">
        <title>Pedobacter paludis sp. nov., isolated from wetland soil.</title>
        <authorList>
            <person name="Zhang Y."/>
        </authorList>
    </citation>
    <scope>NUCLEOTIDE SEQUENCE [LARGE SCALE GENOMIC DNA]</scope>
    <source>
        <strain evidence="5">R-8</strain>
    </source>
</reference>
<dbReference type="EMBL" id="QGNY01000003">
    <property type="protein sequence ID" value="PWS31789.1"/>
    <property type="molecule type" value="Genomic_DNA"/>
</dbReference>
<feature type="region of interest" description="Disordered" evidence="1">
    <location>
        <begin position="161"/>
        <end position="180"/>
    </location>
</feature>
<dbReference type="OrthoDB" id="1150878at2"/>
<feature type="chain" id="PRO_5016431336" evidence="2">
    <location>
        <begin position="20"/>
        <end position="246"/>
    </location>
</feature>
<sequence>MKKLLIGATALLLSTGAFAQTTTMTGSDARFGLKAGVNLARFHSSGTNGSSDFNNNVKDNVGFNVTAFADFGVGNNFFIQPGVSLQNKGAKFESTNAITVGNTTTTTVATNKTSLMTIEVPVNAVFRIPTGDAGAIQISAGPYVGFNISGKNKLESTITTRNNTANTTSTSTSSSDDDLSFGSATDKNYSSTEFGANFGLAYRTTSGFLVGANYGLGFSNLIPKDSRAGDAKLSNRVLGFSVGYSF</sequence>
<accession>A0A317F1T5</accession>
<feature type="signal peptide" evidence="2">
    <location>
        <begin position="1"/>
        <end position="19"/>
    </location>
</feature>
<evidence type="ECO:0000256" key="2">
    <source>
        <dbReference type="SAM" id="SignalP"/>
    </source>
</evidence>
<protein>
    <submittedName>
        <fullName evidence="4">PorT family protein</fullName>
    </submittedName>
</protein>
<dbReference type="AlphaFoldDB" id="A0A317F1T5"/>
<dbReference type="RefSeq" id="WP_109929261.1">
    <property type="nucleotide sequence ID" value="NZ_QGNY01000003.1"/>
</dbReference>
<evidence type="ECO:0000256" key="1">
    <source>
        <dbReference type="SAM" id="MobiDB-lite"/>
    </source>
</evidence>
<proteinExistence type="predicted"/>
<organism evidence="4 5">
    <name type="scientific">Pedobacter paludis</name>
    <dbReference type="NCBI Taxonomy" id="2203212"/>
    <lineage>
        <taxon>Bacteria</taxon>
        <taxon>Pseudomonadati</taxon>
        <taxon>Bacteroidota</taxon>
        <taxon>Sphingobacteriia</taxon>
        <taxon>Sphingobacteriales</taxon>
        <taxon>Sphingobacteriaceae</taxon>
        <taxon>Pedobacter</taxon>
    </lineage>
</organism>
<comment type="caution">
    <text evidence="4">The sequence shown here is derived from an EMBL/GenBank/DDBJ whole genome shotgun (WGS) entry which is preliminary data.</text>
</comment>
<dbReference type="InterPro" id="IPR025665">
    <property type="entry name" value="Beta-barrel_OMP_2"/>
</dbReference>
<feature type="compositionally biased region" description="Low complexity" evidence="1">
    <location>
        <begin position="161"/>
        <end position="174"/>
    </location>
</feature>
<feature type="domain" description="Outer membrane protein beta-barrel" evidence="3">
    <location>
        <begin position="18"/>
        <end position="222"/>
    </location>
</feature>
<gene>
    <name evidence="4" type="ORF">DF947_08290</name>
</gene>
<evidence type="ECO:0000313" key="5">
    <source>
        <dbReference type="Proteomes" id="UP000245391"/>
    </source>
</evidence>
<evidence type="ECO:0000313" key="4">
    <source>
        <dbReference type="EMBL" id="PWS31789.1"/>
    </source>
</evidence>
<name>A0A317F1T5_9SPHI</name>
<dbReference type="Pfam" id="PF13568">
    <property type="entry name" value="OMP_b-brl_2"/>
    <property type="match status" value="1"/>
</dbReference>